<evidence type="ECO:0000259" key="12">
    <source>
        <dbReference type="Pfam" id="PF11265"/>
    </source>
</evidence>
<feature type="compositionally biased region" description="Low complexity" evidence="9">
    <location>
        <begin position="312"/>
        <end position="321"/>
    </location>
</feature>
<evidence type="ECO:0000259" key="11">
    <source>
        <dbReference type="Pfam" id="PF11235"/>
    </source>
</evidence>
<dbReference type="InterPro" id="IPR036465">
    <property type="entry name" value="vWFA_dom_sf"/>
</dbReference>
<feature type="compositionally biased region" description="Pro residues" evidence="9">
    <location>
        <begin position="686"/>
        <end position="698"/>
    </location>
</feature>
<evidence type="ECO:0000256" key="8">
    <source>
        <dbReference type="RuleBase" id="RU369088"/>
    </source>
</evidence>
<feature type="compositionally biased region" description="Pro residues" evidence="9">
    <location>
        <begin position="383"/>
        <end position="401"/>
    </location>
</feature>
<dbReference type="AlphaFoldDB" id="A0A8I3PEG3"/>
<sequence>MEIEPARPACPAQTWPRARRAAALRRPAPGGAQRRRTSALSTAAAAAAAVAAVAAAARGMVPGSEGPARAGGLVADVVFVIEGTANLGPYFEGLRKHYLLPAIEYFNGGPPAETDFGGDYGGTQYSLVVFNTVDCAPESYVQCHAPTSSAYEFVTWLDGIKFMGGGGESCSLIAEGLSTALQLFDDFKKMREQIGQTHRVCLLICNSPPYLLPAVESTTYSGYTTESLVQKIGEQGIHFSIVSPRKLPALRLLFEKAAPPALLEPLQPPTDVSQDPRHMVLVRGLVLPVGGGSAPGPLQPKQPVPLPPAPPSGASLSAAPQQPLPPVPQQYQVPGNLSAAQVAAQNAVEAAKNQKAGLGPRFSPINPLQQAAPGVGPPFSQAPAPPLPPGPPGAPKPPPASQPSLVSTVAPGPGLAPPAQPGAPSMAGTVAPGGVSGPAPAQLGAPALGGQQSVSNKLLAWSGVLEWQEKPKPASVDANTKLTRSLPCQVYVNHGENLKTEQWPQKLIMQLIPQQLLTTLGPLFRNSRMVQFHFTNKDLESLKGLYRIMGNGFAGCVHFPHTAPCEVRVLMLLYSSKKKIFMGLIPYDQSGFVNGIRQVITNHKQVQQQKLEQQRGLQLRPPQPQPQGTVGASAASGQPQPQGAAQAPPGAPQGPPGAAPGPPPPGPILRPQNPGANPQLRSLLLNPPPPQTGVPPPQASLHHLQPPGAPALLPPHQGLGQPQLGPPLLHPPPAQSWPTQLPPRAPLPGQMLLSGGPRGPVPQPGLQPSVMEDDILMDLI</sequence>
<keyword evidence="7 8" id="KW-0539">Nucleus</keyword>
<dbReference type="Gene3D" id="2.40.290.30">
    <property type="entry name" value="Mediator complex subunit 25, ACID domain"/>
    <property type="match status" value="1"/>
</dbReference>
<dbReference type="OrthoDB" id="7690434at2759"/>
<evidence type="ECO:0000256" key="7">
    <source>
        <dbReference type="ARBA" id="ARBA00023242"/>
    </source>
</evidence>
<dbReference type="Ensembl" id="ENSCAFT00845037253.1">
    <property type="protein sequence ID" value="ENSCAFP00845029175.1"/>
    <property type="gene ID" value="ENSCAFG00845020944.1"/>
</dbReference>
<comment type="subunit">
    <text evidence="8">Component of the Mediator complex.</text>
</comment>
<protein>
    <recommendedName>
        <fullName evidence="3 8">Mediator of RNA polymerase II transcription subunit 25</fullName>
    </recommendedName>
</protein>
<feature type="compositionally biased region" description="Pro residues" evidence="9">
    <location>
        <begin position="724"/>
        <end position="746"/>
    </location>
</feature>
<keyword evidence="4 8" id="KW-0805">Transcription regulation</keyword>
<feature type="region of interest" description="Disordered" evidence="9">
    <location>
        <begin position="292"/>
        <end position="332"/>
    </location>
</feature>
<dbReference type="FunFam" id="2.40.290.30:FF:000001">
    <property type="entry name" value="Mediator of RNA polymerase II transcription subunit 25"/>
    <property type="match status" value="1"/>
</dbReference>
<dbReference type="GO" id="GO:0016592">
    <property type="term" value="C:mediator complex"/>
    <property type="evidence" value="ECO:0007669"/>
    <property type="project" value="UniProtKB-UniRule"/>
</dbReference>
<feature type="region of interest" description="Disordered" evidence="9">
    <location>
        <begin position="358"/>
        <end position="449"/>
    </location>
</feature>
<feature type="domain" description="Mediator complex subunit Med25 synapsin 1" evidence="11">
    <location>
        <begin position="293"/>
        <end position="442"/>
    </location>
</feature>
<dbReference type="Proteomes" id="UP000805418">
    <property type="component" value="Chromosome 1"/>
</dbReference>
<keyword evidence="14" id="KW-1185">Reference proteome</keyword>
<organism evidence="13 14">
    <name type="scientific">Canis lupus familiaris</name>
    <name type="common">Dog</name>
    <name type="synonym">Canis familiaris</name>
    <dbReference type="NCBI Taxonomy" id="9615"/>
    <lineage>
        <taxon>Eukaryota</taxon>
        <taxon>Metazoa</taxon>
        <taxon>Chordata</taxon>
        <taxon>Craniata</taxon>
        <taxon>Vertebrata</taxon>
        <taxon>Euteleostomi</taxon>
        <taxon>Mammalia</taxon>
        <taxon>Eutheria</taxon>
        <taxon>Laurasiatheria</taxon>
        <taxon>Carnivora</taxon>
        <taxon>Caniformia</taxon>
        <taxon>Canidae</taxon>
        <taxon>Canis</taxon>
    </lineage>
</organism>
<feature type="domain" description="Mediator of RNA polymerase II transcription subunit 25 von Willebrand factor type A" evidence="12">
    <location>
        <begin position="74"/>
        <end position="285"/>
    </location>
</feature>
<dbReference type="Pfam" id="PF11265">
    <property type="entry name" value="Med25_VWA"/>
    <property type="match status" value="1"/>
</dbReference>
<evidence type="ECO:0000313" key="13">
    <source>
        <dbReference type="Ensembl" id="ENSCAFP00845029175.1"/>
    </source>
</evidence>
<evidence type="ECO:0000256" key="5">
    <source>
        <dbReference type="ARBA" id="ARBA00023159"/>
    </source>
</evidence>
<feature type="region of interest" description="Disordered" evidence="9">
    <location>
        <begin position="607"/>
        <end position="774"/>
    </location>
</feature>
<evidence type="ECO:0000256" key="2">
    <source>
        <dbReference type="ARBA" id="ARBA00009102"/>
    </source>
</evidence>
<proteinExistence type="inferred from homology"/>
<dbReference type="GO" id="GO:0005667">
    <property type="term" value="C:transcription regulator complex"/>
    <property type="evidence" value="ECO:0007669"/>
    <property type="project" value="UniProtKB-UniRule"/>
</dbReference>
<evidence type="ECO:0000256" key="6">
    <source>
        <dbReference type="ARBA" id="ARBA00023163"/>
    </source>
</evidence>
<evidence type="ECO:0000259" key="10">
    <source>
        <dbReference type="Pfam" id="PF11232"/>
    </source>
</evidence>
<dbReference type="InterPro" id="IPR021394">
    <property type="entry name" value="Med25_PTOV"/>
</dbReference>
<accession>A0A8I3PEG3</accession>
<gene>
    <name evidence="13" type="primary">MED25</name>
</gene>
<dbReference type="PANTHER" id="PTHR12433">
    <property type="entry name" value="MEDIATOR OF RNA POLYMERASE II TRANSCRIPTION SUBUNIT 25"/>
    <property type="match status" value="1"/>
</dbReference>
<keyword evidence="6 8" id="KW-0804">Transcription</keyword>
<dbReference type="InterPro" id="IPR021397">
    <property type="entry name" value="Mediator_Med25_SD1"/>
</dbReference>
<keyword evidence="5" id="KW-0010">Activator</keyword>
<evidence type="ECO:0000256" key="3">
    <source>
        <dbReference type="ARBA" id="ARBA00019694"/>
    </source>
</evidence>
<feature type="compositionally biased region" description="Low complexity" evidence="9">
    <location>
        <begin position="437"/>
        <end position="449"/>
    </location>
</feature>
<comment type="subcellular location">
    <subcellularLocation>
        <location evidence="1 8">Nucleus</location>
    </subcellularLocation>
</comment>
<feature type="compositionally biased region" description="Pro residues" evidence="9">
    <location>
        <begin position="649"/>
        <end position="668"/>
    </location>
</feature>
<reference evidence="13" key="2">
    <citation type="submission" date="2025-08" db="UniProtKB">
        <authorList>
            <consortium name="Ensembl"/>
        </authorList>
    </citation>
    <scope>IDENTIFICATION</scope>
    <source>
        <strain evidence="13">Boxer</strain>
    </source>
</reference>
<comment type="function">
    <text evidence="8">Component of the Mediator complex, a coactivator involved in the regulated transcription of nearly all RNA polymerase II-dependent genes. Mediator functions as a bridge to convey information from gene-specific regulatory proteins to the basal RNA polymerase II transcription machinery. Mediator is recruited to promoters by direct interactions with regulatory proteins and serves as a scaffold for the assembly of a functional preinitiation complex with RNA polymerase II and the general transcription factors.</text>
</comment>
<dbReference type="InterPro" id="IPR038196">
    <property type="entry name" value="Med25_PTOV_sf"/>
</dbReference>
<feature type="compositionally biased region" description="Pro residues" evidence="9">
    <location>
        <begin position="297"/>
        <end position="311"/>
    </location>
</feature>
<evidence type="ECO:0000256" key="9">
    <source>
        <dbReference type="SAM" id="MobiDB-lite"/>
    </source>
</evidence>
<feature type="compositionally biased region" description="Low complexity" evidence="9">
    <location>
        <begin position="714"/>
        <end position="723"/>
    </location>
</feature>
<comment type="similarity">
    <text evidence="2 8">Belongs to the Mediator complex subunit 25 family.</text>
</comment>
<dbReference type="InterPro" id="IPR021419">
    <property type="entry name" value="Mediator_Med25_VWA"/>
</dbReference>
<name>A0A8I3PEG3_CANLF</name>
<dbReference type="GeneTree" id="ENSGT00940000160439"/>
<reference evidence="13" key="3">
    <citation type="submission" date="2025-09" db="UniProtKB">
        <authorList>
            <consortium name="Ensembl"/>
        </authorList>
    </citation>
    <scope>IDENTIFICATION</scope>
    <source>
        <strain evidence="13">Boxer</strain>
    </source>
</reference>
<evidence type="ECO:0000313" key="14">
    <source>
        <dbReference type="Proteomes" id="UP000805418"/>
    </source>
</evidence>
<evidence type="ECO:0000256" key="4">
    <source>
        <dbReference type="ARBA" id="ARBA00023015"/>
    </source>
</evidence>
<evidence type="ECO:0000256" key="1">
    <source>
        <dbReference type="ARBA" id="ARBA00004123"/>
    </source>
</evidence>
<dbReference type="SUPFAM" id="SSF53300">
    <property type="entry name" value="vWA-like"/>
    <property type="match status" value="1"/>
</dbReference>
<dbReference type="Pfam" id="PF11235">
    <property type="entry name" value="Med25_SD1"/>
    <property type="match status" value="1"/>
</dbReference>
<dbReference type="PANTHER" id="PTHR12433:SF10">
    <property type="entry name" value="MEDIATOR OF RNA POLYMERASE II TRANSCRIPTION SUBUNIT 25"/>
    <property type="match status" value="1"/>
</dbReference>
<dbReference type="Pfam" id="PF11232">
    <property type="entry name" value="Med25"/>
    <property type="match status" value="1"/>
</dbReference>
<feature type="domain" description="Mediator complex subunit Med25 PTOV" evidence="10">
    <location>
        <begin position="456"/>
        <end position="605"/>
    </location>
</feature>
<reference evidence="13" key="1">
    <citation type="submission" date="2020-03" db="EMBL/GenBank/DDBJ databases">
        <title>Long-read based genome assembly of a Labrador retriever dog.</title>
        <authorList>
            <person name="Eory L."/>
            <person name="Zhang W."/>
            <person name="Schoenebeck J."/>
        </authorList>
    </citation>
    <scope>NUCLEOTIDE SEQUENCE [LARGE SCALE GENOMIC DNA]</scope>
    <source>
        <strain evidence="13">Labrador retriever</strain>
    </source>
</reference>
<feature type="compositionally biased region" description="Low complexity" evidence="9">
    <location>
        <begin position="607"/>
        <end position="648"/>
    </location>
</feature>